<gene>
    <name evidence="1" type="ORF">AVDCRST_MAG56-2220</name>
</gene>
<proteinExistence type="predicted"/>
<name>A0A6J4IMV8_9SPHI</name>
<reference evidence="1" key="1">
    <citation type="submission" date="2020-02" db="EMBL/GenBank/DDBJ databases">
        <authorList>
            <person name="Meier V. D."/>
        </authorList>
    </citation>
    <scope>NUCLEOTIDE SEQUENCE</scope>
    <source>
        <strain evidence="1">AVDCRST_MAG56</strain>
    </source>
</reference>
<evidence type="ECO:0000313" key="1">
    <source>
        <dbReference type="EMBL" id="CAA9256178.1"/>
    </source>
</evidence>
<organism evidence="1">
    <name type="scientific">uncultured Cytophagales bacterium</name>
    <dbReference type="NCBI Taxonomy" id="158755"/>
    <lineage>
        <taxon>Bacteria</taxon>
        <taxon>Pseudomonadati</taxon>
        <taxon>Bacteroidota</taxon>
        <taxon>Sphingobacteriia</taxon>
        <taxon>Sphingobacteriales</taxon>
        <taxon>environmental samples</taxon>
    </lineage>
</organism>
<accession>A0A6J4IMV8</accession>
<dbReference type="AlphaFoldDB" id="A0A6J4IMV8"/>
<sequence>MTVSAFKVPVENLPGGGVRAGGAKRGCFGRISHISQK</sequence>
<protein>
    <submittedName>
        <fullName evidence="1">Uncharacterized protein</fullName>
    </submittedName>
</protein>
<dbReference type="EMBL" id="CADCTQ010000200">
    <property type="protein sequence ID" value="CAA9256178.1"/>
    <property type="molecule type" value="Genomic_DNA"/>
</dbReference>